<gene>
    <name evidence="3" type="ORF">FDENT_11579</name>
</gene>
<evidence type="ECO:0000313" key="3">
    <source>
        <dbReference type="EMBL" id="KAF5669311.1"/>
    </source>
</evidence>
<organism evidence="3 4">
    <name type="scientific">Fusarium denticulatum</name>
    <dbReference type="NCBI Taxonomy" id="48507"/>
    <lineage>
        <taxon>Eukaryota</taxon>
        <taxon>Fungi</taxon>
        <taxon>Dikarya</taxon>
        <taxon>Ascomycota</taxon>
        <taxon>Pezizomycotina</taxon>
        <taxon>Sordariomycetes</taxon>
        <taxon>Hypocreomycetidae</taxon>
        <taxon>Hypocreales</taxon>
        <taxon>Nectriaceae</taxon>
        <taxon>Fusarium</taxon>
        <taxon>Fusarium fujikuroi species complex</taxon>
    </lineage>
</organism>
<keyword evidence="2" id="KW-0472">Membrane</keyword>
<reference evidence="3 4" key="1">
    <citation type="submission" date="2020-05" db="EMBL/GenBank/DDBJ databases">
        <title>Identification and distribution of gene clusters putatively required for synthesis of sphingolipid metabolism inhibitors in phylogenetically diverse species of the filamentous fungus Fusarium.</title>
        <authorList>
            <person name="Kim H.-S."/>
            <person name="Busman M."/>
            <person name="Brown D.W."/>
            <person name="Divon H."/>
            <person name="Uhlig S."/>
            <person name="Proctor R.H."/>
        </authorList>
    </citation>
    <scope>NUCLEOTIDE SEQUENCE [LARGE SCALE GENOMIC DNA]</scope>
    <source>
        <strain evidence="3 4">NRRL 25311</strain>
    </source>
</reference>
<evidence type="ECO:0000313" key="4">
    <source>
        <dbReference type="Proteomes" id="UP000562682"/>
    </source>
</evidence>
<dbReference type="EMBL" id="JAAOAK010000378">
    <property type="protein sequence ID" value="KAF5669311.1"/>
    <property type="molecule type" value="Genomic_DNA"/>
</dbReference>
<keyword evidence="2" id="KW-1133">Transmembrane helix</keyword>
<accession>A0A8H5TDU4</accession>
<proteinExistence type="predicted"/>
<evidence type="ECO:0000256" key="1">
    <source>
        <dbReference type="SAM" id="MobiDB-lite"/>
    </source>
</evidence>
<comment type="caution">
    <text evidence="3">The sequence shown here is derived from an EMBL/GenBank/DDBJ whole genome shotgun (WGS) entry which is preliminary data.</text>
</comment>
<feature type="transmembrane region" description="Helical" evidence="2">
    <location>
        <begin position="599"/>
        <end position="617"/>
    </location>
</feature>
<name>A0A8H5TDU4_9HYPO</name>
<dbReference type="Proteomes" id="UP000562682">
    <property type="component" value="Unassembled WGS sequence"/>
</dbReference>
<feature type="region of interest" description="Disordered" evidence="1">
    <location>
        <begin position="683"/>
        <end position="706"/>
    </location>
</feature>
<evidence type="ECO:0000256" key="2">
    <source>
        <dbReference type="SAM" id="Phobius"/>
    </source>
</evidence>
<feature type="transmembrane region" description="Helical" evidence="2">
    <location>
        <begin position="559"/>
        <end position="579"/>
    </location>
</feature>
<keyword evidence="2" id="KW-0812">Transmembrane</keyword>
<dbReference type="AlphaFoldDB" id="A0A8H5TDU4"/>
<keyword evidence="4" id="KW-1185">Reference proteome</keyword>
<protein>
    <submittedName>
        <fullName evidence="3">Uncharacterized protein</fullName>
    </submittedName>
</protein>
<sequence>MAQNKLVHVGWKRVAWPELRIQRLETSRERLPSSIESLRADIRNHAYTLLRKYNLLYRDEDGDINEVLLEMRQQHLEPGTAQPTIIIIARWSSDKTVAFRNLAQEMVAWLAEWTSNVSHRINVEITAPENVQTIYYGAVGDRALSKAWDSTRKSIRTLLDSLQNTRGSLTCLALHKYGVNPDINANPPTVYISMDHCSDESGWHYVATCVKRLLDKQGWNHVQVHIEHNLNMFYTFRLLPTIDSKAARIKDGLENNKRITSEYSNVVHIGDDIGAARYVDVTNMKNLERDPGLGTLGCFVQIKTTNHQEWRTFILTNYHVARPAFEGFKLEMKGTKSVPAAPEKNTDLWYVDNNGYSPGNKHNLKGQVHGMESPSRTKHNFTITMLKDAIAGMEESLGHFQATNGQQNIRAITTLRSRITTLKAEMRRKIAFFEAGKQAVGKIFLCPGFLRKSNGRRMDWALISVDKSRAWSNSLPGVDDWIHMSEDAKPSHTYSVPIKDPSRSLEEPKDLGRVYKFGTVTKGTTGDYSHDQEDVMLRDDEHLDEAGRYQLRVYKRWHLWVYAVVGIIIQGGVLVYFGFVTQYRSLRFEKEGSPVEGYAVPLAITGSVLLMIGMLICSRVVESGSNEIVHEVTDASTERTTALAMVCLQKQRTVADQFFQSAVIYPETPRFQVCASTRAIGNDGKQADHATAGRHKPGRHGGEQEKTDEAADWLLKTLTSLGTFVSLLGIGGQFTGLRGMHWTA</sequence>